<sequence length="630" mass="72871">MYDLSYAIPSLLLLSLFVGYFFLLPRVPNRMNHTFFMLLLVEVSTIVLNLISSWVDMYYMDYSKEIVAISNALFFCMFYLRGYVFFLFTLSAIKVEEYYTGAFGFLKRIPLQLCMLLAITSPWTRYIFWIGDDGYHSGPYYKVLYLEFWMYILLSVLITIINKNKIQKREKVSLLWCNAILFIGTLFRLFLPQILMMNTFCVLAVTVLYLSFENPDLYLERRSKVFNSRALRDYIEEVNGKRLYRVLSLVIHNYRDIRDIYGARQMDVGVDMIGNYLKETFPKVMVFYFSSGRFALIAGEELELESEKIRHIIEERFDSPWISDNAELYLDVSMVYINPGNKAQSADVVFNALTESLSQLSRAGSESFVTLGEKEIRDTEKGTVVKRNLEVAIDNDLVEAFLQPIVEAKTHKIVGAEALARIRDSEGKLIPPGLFIPIAERNGSINQLGEQVLDRVCKFIAENDLEKLGLNWINVNLSPIQFMRQDLNQRLTSIISRRGINPAYLHLEVTEESMIDDSLLLKQIKSIQESGFYFVLDDYGSGYSNLARLRRCPFINVKIDMSLVWEYVKCPDEMLPNMVSTFKNLGFSITAEGIENEEMAKMMADIGCDYLQGYYFDKALTMDEFIAKYS</sequence>
<dbReference type="PANTHER" id="PTHR33121">
    <property type="entry name" value="CYCLIC DI-GMP PHOSPHODIESTERASE PDEF"/>
    <property type="match status" value="1"/>
</dbReference>
<keyword evidence="1" id="KW-0472">Membrane</keyword>
<feature type="domain" description="EAL" evidence="2">
    <location>
        <begin position="382"/>
        <end position="630"/>
    </location>
</feature>
<dbReference type="CDD" id="cd01948">
    <property type="entry name" value="EAL"/>
    <property type="match status" value="1"/>
</dbReference>
<protein>
    <submittedName>
        <fullName evidence="3">EAL domain, c-di-GMP-specific phosphodiesterase class I (Or its enzymatically inactive variant)</fullName>
    </submittedName>
</protein>
<feature type="transmembrane region" description="Helical" evidence="1">
    <location>
        <begin position="66"/>
        <end position="88"/>
    </location>
</feature>
<dbReference type="InterPro" id="IPR001633">
    <property type="entry name" value="EAL_dom"/>
</dbReference>
<feature type="transmembrane region" description="Helical" evidence="1">
    <location>
        <begin position="35"/>
        <end position="54"/>
    </location>
</feature>
<evidence type="ECO:0000313" key="3">
    <source>
        <dbReference type="EMBL" id="SFP57945.1"/>
    </source>
</evidence>
<gene>
    <name evidence="3" type="ORF">SAMN04487928_10428</name>
</gene>
<dbReference type="PANTHER" id="PTHR33121:SF70">
    <property type="entry name" value="SIGNALING PROTEIN YKOW"/>
    <property type="match status" value="1"/>
</dbReference>
<evidence type="ECO:0000313" key="4">
    <source>
        <dbReference type="Proteomes" id="UP000182624"/>
    </source>
</evidence>
<dbReference type="OrthoDB" id="9805474at2"/>
<feature type="transmembrane region" description="Helical" evidence="1">
    <location>
        <begin position="109"/>
        <end position="131"/>
    </location>
</feature>
<dbReference type="GO" id="GO:0071111">
    <property type="term" value="F:cyclic-guanylate-specific phosphodiesterase activity"/>
    <property type="evidence" value="ECO:0007669"/>
    <property type="project" value="InterPro"/>
</dbReference>
<proteinExistence type="predicted"/>
<dbReference type="Pfam" id="PF00563">
    <property type="entry name" value="EAL"/>
    <property type="match status" value="1"/>
</dbReference>
<feature type="transmembrane region" description="Helical" evidence="1">
    <location>
        <begin position="173"/>
        <end position="190"/>
    </location>
</feature>
<reference evidence="4" key="1">
    <citation type="submission" date="2016-10" db="EMBL/GenBank/DDBJ databases">
        <authorList>
            <person name="Varghese N."/>
            <person name="Submissions S."/>
        </authorList>
    </citation>
    <scope>NUCLEOTIDE SEQUENCE [LARGE SCALE GENOMIC DNA]</scope>
    <source>
        <strain evidence="4">P18</strain>
    </source>
</reference>
<dbReference type="SUPFAM" id="SSF141868">
    <property type="entry name" value="EAL domain-like"/>
    <property type="match status" value="1"/>
</dbReference>
<dbReference type="SMART" id="SM00052">
    <property type="entry name" value="EAL"/>
    <property type="match status" value="1"/>
</dbReference>
<dbReference type="InterPro" id="IPR035919">
    <property type="entry name" value="EAL_sf"/>
</dbReference>
<dbReference type="EMBL" id="FOXO01000004">
    <property type="protein sequence ID" value="SFP57945.1"/>
    <property type="molecule type" value="Genomic_DNA"/>
</dbReference>
<dbReference type="InterPro" id="IPR043128">
    <property type="entry name" value="Rev_trsase/Diguanyl_cyclase"/>
</dbReference>
<feature type="transmembrane region" description="Helical" evidence="1">
    <location>
        <begin position="143"/>
        <end position="161"/>
    </location>
</feature>
<organism evidence="3 4">
    <name type="scientific">Butyrivibrio proteoclasticus</name>
    <dbReference type="NCBI Taxonomy" id="43305"/>
    <lineage>
        <taxon>Bacteria</taxon>
        <taxon>Bacillati</taxon>
        <taxon>Bacillota</taxon>
        <taxon>Clostridia</taxon>
        <taxon>Lachnospirales</taxon>
        <taxon>Lachnospiraceae</taxon>
        <taxon>Butyrivibrio</taxon>
    </lineage>
</organism>
<keyword evidence="1" id="KW-1133">Transmembrane helix</keyword>
<dbReference type="Gene3D" id="3.20.20.450">
    <property type="entry name" value="EAL domain"/>
    <property type="match status" value="1"/>
</dbReference>
<dbReference type="PROSITE" id="PS50883">
    <property type="entry name" value="EAL"/>
    <property type="match status" value="1"/>
</dbReference>
<evidence type="ECO:0000259" key="2">
    <source>
        <dbReference type="PROSITE" id="PS50883"/>
    </source>
</evidence>
<dbReference type="Proteomes" id="UP000182624">
    <property type="component" value="Unassembled WGS sequence"/>
</dbReference>
<feature type="transmembrane region" description="Helical" evidence="1">
    <location>
        <begin position="6"/>
        <end position="23"/>
    </location>
</feature>
<dbReference type="Gene3D" id="3.30.70.270">
    <property type="match status" value="1"/>
</dbReference>
<keyword evidence="4" id="KW-1185">Reference proteome</keyword>
<name>A0A1I5RHF0_9FIRM</name>
<evidence type="ECO:0000256" key="1">
    <source>
        <dbReference type="SAM" id="Phobius"/>
    </source>
</evidence>
<dbReference type="AlphaFoldDB" id="A0A1I5RHF0"/>
<accession>A0A1I5RHF0</accession>
<keyword evidence="1" id="KW-0812">Transmembrane</keyword>
<dbReference type="InterPro" id="IPR050706">
    <property type="entry name" value="Cyclic-di-GMP_PDE-like"/>
</dbReference>